<dbReference type="Pfam" id="PF12036">
    <property type="entry name" value="DUF3522"/>
    <property type="match status" value="1"/>
</dbReference>
<dbReference type="PANTHER" id="PTHR36561">
    <property type="entry name" value="HAEMOLYSIN-III RELATED-RELATED"/>
    <property type="match status" value="1"/>
</dbReference>
<evidence type="ECO:0000313" key="9">
    <source>
        <dbReference type="Proteomes" id="UP000692954"/>
    </source>
</evidence>
<evidence type="ECO:0000256" key="2">
    <source>
        <dbReference type="ARBA" id="ARBA00005542"/>
    </source>
</evidence>
<comment type="similarity">
    <text evidence="2">Belongs to the TMEM8 family.</text>
</comment>
<organism evidence="8 9">
    <name type="scientific">Paramecium sonneborni</name>
    <dbReference type="NCBI Taxonomy" id="65129"/>
    <lineage>
        <taxon>Eukaryota</taxon>
        <taxon>Sar</taxon>
        <taxon>Alveolata</taxon>
        <taxon>Ciliophora</taxon>
        <taxon>Intramacronucleata</taxon>
        <taxon>Oligohymenophorea</taxon>
        <taxon>Peniculida</taxon>
        <taxon>Parameciidae</taxon>
        <taxon>Paramecium</taxon>
    </lineage>
</organism>
<reference evidence="8" key="1">
    <citation type="submission" date="2021-01" db="EMBL/GenBank/DDBJ databases">
        <authorList>
            <consortium name="Genoscope - CEA"/>
            <person name="William W."/>
        </authorList>
    </citation>
    <scope>NUCLEOTIDE SEQUENCE</scope>
</reference>
<comment type="subcellular location">
    <subcellularLocation>
        <location evidence="1">Cell membrane</location>
        <topology evidence="1">Multi-pass membrane protein</topology>
    </subcellularLocation>
</comment>
<dbReference type="AlphaFoldDB" id="A0A8S1L0Y7"/>
<comment type="caution">
    <text evidence="8">The sequence shown here is derived from an EMBL/GenBank/DDBJ whole genome shotgun (WGS) entry which is preliminary data.</text>
</comment>
<dbReference type="EMBL" id="CAJJDN010000013">
    <property type="protein sequence ID" value="CAD8059865.1"/>
    <property type="molecule type" value="Genomic_DNA"/>
</dbReference>
<evidence type="ECO:0000256" key="4">
    <source>
        <dbReference type="ARBA" id="ARBA00022692"/>
    </source>
</evidence>
<evidence type="ECO:0000256" key="1">
    <source>
        <dbReference type="ARBA" id="ARBA00004651"/>
    </source>
</evidence>
<keyword evidence="9" id="KW-1185">Reference proteome</keyword>
<evidence type="ECO:0000256" key="6">
    <source>
        <dbReference type="ARBA" id="ARBA00023136"/>
    </source>
</evidence>
<accession>A0A8S1L0Y7</accession>
<feature type="transmembrane region" description="Helical" evidence="7">
    <location>
        <begin position="130"/>
        <end position="149"/>
    </location>
</feature>
<feature type="transmembrane region" description="Helical" evidence="7">
    <location>
        <begin position="47"/>
        <end position="65"/>
    </location>
</feature>
<protein>
    <submittedName>
        <fullName evidence="8">Uncharacterized protein</fullName>
    </submittedName>
</protein>
<feature type="transmembrane region" description="Helical" evidence="7">
    <location>
        <begin position="20"/>
        <end position="40"/>
    </location>
</feature>
<feature type="transmembrane region" description="Helical" evidence="7">
    <location>
        <begin position="186"/>
        <end position="206"/>
    </location>
</feature>
<name>A0A8S1L0Y7_9CILI</name>
<dbReference type="InterPro" id="IPR021910">
    <property type="entry name" value="NGX6/PGAP6/MYMK"/>
</dbReference>
<keyword evidence="5 7" id="KW-1133">Transmembrane helix</keyword>
<feature type="transmembrane region" description="Helical" evidence="7">
    <location>
        <begin position="161"/>
        <end position="180"/>
    </location>
</feature>
<gene>
    <name evidence="8" type="ORF">PSON_ATCC_30995.1.T0130491</name>
</gene>
<sequence length="233" mass="27786">MIDIQNVVHSKYGYNQFEMFLMVLITGITNFVVIPAIIIIKKQRMDFQFYISIFTLITSFMYHTLESVDCQYFIIEESGWHRLDNIGSIACFQMLFTQLSDLQNLHLETMLNYFGLFVTFIAQARSPWDLNYTVGPIIIQACICLYIIIKRRRLPKLNKQKMKKGLIILLAAVVFFSLSQDEYKDYLRFYHGMWHTTVGLFSFYIWQSKCEVEFTWQNFYTIPTLKESYYKEE</sequence>
<keyword evidence="6 7" id="KW-0472">Membrane</keyword>
<keyword evidence="4 7" id="KW-0812">Transmembrane</keyword>
<evidence type="ECO:0000256" key="3">
    <source>
        <dbReference type="ARBA" id="ARBA00022475"/>
    </source>
</evidence>
<dbReference type="Proteomes" id="UP000692954">
    <property type="component" value="Unassembled WGS sequence"/>
</dbReference>
<keyword evidence="3" id="KW-1003">Cell membrane</keyword>
<evidence type="ECO:0000313" key="8">
    <source>
        <dbReference type="EMBL" id="CAD8059865.1"/>
    </source>
</evidence>
<evidence type="ECO:0000256" key="7">
    <source>
        <dbReference type="SAM" id="Phobius"/>
    </source>
</evidence>
<dbReference type="PANTHER" id="PTHR36561:SF2">
    <property type="entry name" value="HAEMOLYSIN-III RELATED"/>
    <property type="match status" value="1"/>
</dbReference>
<evidence type="ECO:0000256" key="5">
    <source>
        <dbReference type="ARBA" id="ARBA00022989"/>
    </source>
</evidence>
<dbReference type="GO" id="GO:0005886">
    <property type="term" value="C:plasma membrane"/>
    <property type="evidence" value="ECO:0007669"/>
    <property type="project" value="UniProtKB-SubCell"/>
</dbReference>
<proteinExistence type="inferred from homology"/>
<dbReference type="OrthoDB" id="10266771at2759"/>